<dbReference type="RefSeq" id="WP_046232930.1">
    <property type="nucleotide sequence ID" value="NZ_FONN01000013.1"/>
</dbReference>
<dbReference type="OrthoDB" id="191894at2"/>
<keyword evidence="2" id="KW-1185">Reference proteome</keyword>
<accession>A0A1I2FR58</accession>
<evidence type="ECO:0000313" key="2">
    <source>
        <dbReference type="Proteomes" id="UP000183410"/>
    </source>
</evidence>
<dbReference type="EMBL" id="FONN01000013">
    <property type="protein sequence ID" value="SFF07258.1"/>
    <property type="molecule type" value="Genomic_DNA"/>
</dbReference>
<name>A0A1I2FR58_9BACL</name>
<dbReference type="Proteomes" id="UP000183410">
    <property type="component" value="Unassembled WGS sequence"/>
</dbReference>
<protein>
    <submittedName>
        <fullName evidence="1">Polyhydroxyalkanoate synthesis regulator phasin</fullName>
    </submittedName>
</protein>
<evidence type="ECO:0000313" key="1">
    <source>
        <dbReference type="EMBL" id="SFF07258.1"/>
    </source>
</evidence>
<sequence length="100" mass="11228">MKDTIIKAMSLAMGIAVTGKEQVEKTIDELVQKGQVSKEDSKTLTNTLVQKGEELREQIEAMAQERVRAILSKGKIATREDIERIEKRLDALEQKEQSGD</sequence>
<reference evidence="2" key="1">
    <citation type="submission" date="2016-10" db="EMBL/GenBank/DDBJ databases">
        <authorList>
            <person name="Varghese N."/>
            <person name="Submissions S."/>
        </authorList>
    </citation>
    <scope>NUCLEOTIDE SEQUENCE [LARGE SCALE GENOMIC DNA]</scope>
    <source>
        <strain evidence="2">CGMCC 1.10223</strain>
    </source>
</reference>
<proteinExistence type="predicted"/>
<organism evidence="1 2">
    <name type="scientific">Paenibacillus algorifonticola</name>
    <dbReference type="NCBI Taxonomy" id="684063"/>
    <lineage>
        <taxon>Bacteria</taxon>
        <taxon>Bacillati</taxon>
        <taxon>Bacillota</taxon>
        <taxon>Bacilli</taxon>
        <taxon>Bacillales</taxon>
        <taxon>Paenibacillaceae</taxon>
        <taxon>Paenibacillus</taxon>
    </lineage>
</organism>
<dbReference type="NCBIfam" id="NF047773">
    <property type="entry name" value="phas_rel_Lepto"/>
    <property type="match status" value="1"/>
</dbReference>
<dbReference type="AlphaFoldDB" id="A0A1I2FR58"/>
<gene>
    <name evidence="1" type="ORF">SAMN04487969_11318</name>
</gene>